<reference evidence="2" key="2">
    <citation type="submission" date="2021-03" db="UniProtKB">
        <authorList>
            <consortium name="EnsemblPlants"/>
        </authorList>
    </citation>
    <scope>IDENTIFICATION</scope>
</reference>
<dbReference type="EnsemblPlants" id="AUR62022934-RA">
    <property type="protein sequence ID" value="AUR62022934-RA:cds"/>
    <property type="gene ID" value="AUR62022934"/>
</dbReference>
<sequence>MLNDYVWVGQCFVNKMIVFEADNERDDYIVIALPGAFPGCMSYYARPSDKAWTSILSTPKLHGWVMDWVTDVVRWGQKLLFLYQDGEIGYCDMSALQNSKIATIMEYSLIPKASDPWPFIKQQYLLDAFGDLLMVSRHKIDFEGVEDATLNYVTIHFKVYRFKFDTNTWVQVIDLFVGNNTSIPIRASHINNCIYFTDDEFQFWDPLTLFGGHDMGLFNITNKEFQTVYGGDDIH</sequence>
<accession>A0A803M3Y5</accession>
<proteinExistence type="predicted"/>
<keyword evidence="3" id="KW-1185">Reference proteome</keyword>
<evidence type="ECO:0000259" key="1">
    <source>
        <dbReference type="Pfam" id="PF03478"/>
    </source>
</evidence>
<dbReference type="Pfam" id="PF03478">
    <property type="entry name" value="Beta-prop_KIB1-4"/>
    <property type="match status" value="1"/>
</dbReference>
<dbReference type="PANTHER" id="PTHR44259">
    <property type="entry name" value="OS07G0183000 PROTEIN-RELATED"/>
    <property type="match status" value="1"/>
</dbReference>
<dbReference type="PANTHER" id="PTHR44259:SF107">
    <property type="entry name" value="F-BOX PROTEIN SKIP23-LIKE"/>
    <property type="match status" value="1"/>
</dbReference>
<dbReference type="InterPro" id="IPR050942">
    <property type="entry name" value="F-box_BR-signaling"/>
</dbReference>
<dbReference type="InterPro" id="IPR005174">
    <property type="entry name" value="KIB1-4_b-propeller"/>
</dbReference>
<name>A0A803M3Y5_CHEQI</name>
<evidence type="ECO:0000313" key="2">
    <source>
        <dbReference type="EnsemblPlants" id="AUR62022934-RA:cds"/>
    </source>
</evidence>
<evidence type="ECO:0000313" key="3">
    <source>
        <dbReference type="Proteomes" id="UP000596660"/>
    </source>
</evidence>
<dbReference type="Proteomes" id="UP000596660">
    <property type="component" value="Unplaced"/>
</dbReference>
<feature type="domain" description="KIB1-4 beta-propeller" evidence="1">
    <location>
        <begin position="10"/>
        <end position="219"/>
    </location>
</feature>
<protein>
    <recommendedName>
        <fullName evidence="1">KIB1-4 beta-propeller domain-containing protein</fullName>
    </recommendedName>
</protein>
<reference evidence="2" key="1">
    <citation type="journal article" date="2017" name="Nature">
        <title>The genome of Chenopodium quinoa.</title>
        <authorList>
            <person name="Jarvis D.E."/>
            <person name="Ho Y.S."/>
            <person name="Lightfoot D.J."/>
            <person name="Schmoeckel S.M."/>
            <person name="Li B."/>
            <person name="Borm T.J.A."/>
            <person name="Ohyanagi H."/>
            <person name="Mineta K."/>
            <person name="Michell C.T."/>
            <person name="Saber N."/>
            <person name="Kharbatia N.M."/>
            <person name="Rupper R.R."/>
            <person name="Sharp A.R."/>
            <person name="Dally N."/>
            <person name="Boughton B.A."/>
            <person name="Woo Y.H."/>
            <person name="Gao G."/>
            <person name="Schijlen E.G.W.M."/>
            <person name="Guo X."/>
            <person name="Momin A.A."/>
            <person name="Negrao S."/>
            <person name="Al-Babili S."/>
            <person name="Gehring C."/>
            <person name="Roessner U."/>
            <person name="Jung C."/>
            <person name="Murphy K."/>
            <person name="Arold S.T."/>
            <person name="Gojobori T."/>
            <person name="van der Linden C.G."/>
            <person name="van Loo E.N."/>
            <person name="Jellen E.N."/>
            <person name="Maughan P.J."/>
            <person name="Tester M."/>
        </authorList>
    </citation>
    <scope>NUCLEOTIDE SEQUENCE [LARGE SCALE GENOMIC DNA]</scope>
    <source>
        <strain evidence="2">cv. PI 614886</strain>
    </source>
</reference>
<dbReference type="Gramene" id="AUR62022934-RA">
    <property type="protein sequence ID" value="AUR62022934-RA:cds"/>
    <property type="gene ID" value="AUR62022934"/>
</dbReference>
<dbReference type="AlphaFoldDB" id="A0A803M3Y5"/>
<organism evidence="2 3">
    <name type="scientific">Chenopodium quinoa</name>
    <name type="common">Quinoa</name>
    <dbReference type="NCBI Taxonomy" id="63459"/>
    <lineage>
        <taxon>Eukaryota</taxon>
        <taxon>Viridiplantae</taxon>
        <taxon>Streptophyta</taxon>
        <taxon>Embryophyta</taxon>
        <taxon>Tracheophyta</taxon>
        <taxon>Spermatophyta</taxon>
        <taxon>Magnoliopsida</taxon>
        <taxon>eudicotyledons</taxon>
        <taxon>Gunneridae</taxon>
        <taxon>Pentapetalae</taxon>
        <taxon>Caryophyllales</taxon>
        <taxon>Chenopodiaceae</taxon>
        <taxon>Chenopodioideae</taxon>
        <taxon>Atripliceae</taxon>
        <taxon>Chenopodium</taxon>
    </lineage>
</organism>